<dbReference type="SUPFAM" id="SSF51445">
    <property type="entry name" value="(Trans)glycosidases"/>
    <property type="match status" value="1"/>
</dbReference>
<keyword evidence="2 5" id="KW-0378">Hydrolase</keyword>
<dbReference type="SMART" id="SM00636">
    <property type="entry name" value="Glyco_18"/>
    <property type="match status" value="1"/>
</dbReference>
<dbReference type="Pfam" id="PF00704">
    <property type="entry name" value="Glyco_hydro_18"/>
    <property type="match status" value="1"/>
</dbReference>
<dbReference type="OrthoDB" id="76388at2759"/>
<evidence type="ECO:0000256" key="1">
    <source>
        <dbReference type="ARBA" id="ARBA00022729"/>
    </source>
</evidence>
<dbReference type="PROSITE" id="PS51910">
    <property type="entry name" value="GH18_2"/>
    <property type="match status" value="1"/>
</dbReference>
<gene>
    <name evidence="9" type="ORF">C0Q70_05541</name>
</gene>
<sequence length="389" mass="44130">MLEEVTQATKVNWPRPVDGQDQDGHSLPSDGHHLEEKEFFQACSRIVCYYTNWSQYRPDSGKFTPSNIDTSLCSHVIYAFADLRDGQLVAFEWNDDDSEWSTGMFSKVINLKKKKPSMKILLAVGGWNLGSEPFSKIVSTNESQTAFINQSIAFLRKRGFDGLDLDWEYPANRGSPSGDKQRFTLLVTEMRKAFEEEAQISGKERLLLTAAVAAGKDTIDTAYDIPAISKELDFLSVMTYDLHGAWESFTGHNSPLYSQDVMRPAINDFAVRYWVQKGAPKAKMNVAMALYGRTFTLADSSNYYPGDPTIGEGQELKFTRTRGMISYFEACDMLKNGGIREYISEQKVPYIHSGNQWVGYDDPDSLREKVRYVKRQRLWWRDGVGLTPG</sequence>
<evidence type="ECO:0000256" key="7">
    <source>
        <dbReference type="SAM" id="MobiDB-lite"/>
    </source>
</evidence>
<dbReference type="GO" id="GO:0005975">
    <property type="term" value="P:carbohydrate metabolic process"/>
    <property type="evidence" value="ECO:0007669"/>
    <property type="project" value="InterPro"/>
</dbReference>
<keyword evidence="1" id="KW-0732">Signal</keyword>
<dbReference type="Gene3D" id="3.20.20.80">
    <property type="entry name" value="Glycosidases"/>
    <property type="match status" value="1"/>
</dbReference>
<evidence type="ECO:0000256" key="6">
    <source>
        <dbReference type="RuleBase" id="RU004453"/>
    </source>
</evidence>
<dbReference type="InterPro" id="IPR001579">
    <property type="entry name" value="Glyco_hydro_18_chit_AS"/>
</dbReference>
<comment type="caution">
    <text evidence="9">The sequence shown here is derived from an EMBL/GenBank/DDBJ whole genome shotgun (WGS) entry which is preliminary data.</text>
</comment>
<evidence type="ECO:0000313" key="10">
    <source>
        <dbReference type="Proteomes" id="UP000245119"/>
    </source>
</evidence>
<dbReference type="FunFam" id="3.20.20.80:FF:000007">
    <property type="entry name" value="Acidic mammalian chitinase"/>
    <property type="match status" value="1"/>
</dbReference>
<reference evidence="9 10" key="1">
    <citation type="submission" date="2018-04" db="EMBL/GenBank/DDBJ databases">
        <title>The genome of golden apple snail Pomacea canaliculata provides insight into stress tolerance and invasive adaptation.</title>
        <authorList>
            <person name="Liu C."/>
            <person name="Liu B."/>
            <person name="Ren Y."/>
            <person name="Zhang Y."/>
            <person name="Wang H."/>
            <person name="Li S."/>
            <person name="Jiang F."/>
            <person name="Yin L."/>
            <person name="Zhang G."/>
            <person name="Qian W."/>
            <person name="Fan W."/>
        </authorList>
    </citation>
    <scope>NUCLEOTIDE SEQUENCE [LARGE SCALE GENOMIC DNA]</scope>
    <source>
        <strain evidence="9">SZHN2017</strain>
        <tissue evidence="9">Muscle</tissue>
    </source>
</reference>
<proteinExistence type="inferred from homology"/>
<dbReference type="AlphaFoldDB" id="A0A2T7PLK1"/>
<protein>
    <recommendedName>
        <fullName evidence="8">GH18 domain-containing protein</fullName>
    </recommendedName>
</protein>
<dbReference type="GO" id="GO:0006032">
    <property type="term" value="P:chitin catabolic process"/>
    <property type="evidence" value="ECO:0007669"/>
    <property type="project" value="TreeGrafter"/>
</dbReference>
<evidence type="ECO:0000256" key="5">
    <source>
        <dbReference type="RuleBase" id="RU000489"/>
    </source>
</evidence>
<feature type="compositionally biased region" description="Polar residues" evidence="7">
    <location>
        <begin position="1"/>
        <end position="10"/>
    </location>
</feature>
<dbReference type="Proteomes" id="UP000245119">
    <property type="component" value="Linkage Group LG3"/>
</dbReference>
<dbReference type="PROSITE" id="PS01095">
    <property type="entry name" value="GH18_1"/>
    <property type="match status" value="1"/>
</dbReference>
<dbReference type="GO" id="GO:0004568">
    <property type="term" value="F:chitinase activity"/>
    <property type="evidence" value="ECO:0007669"/>
    <property type="project" value="TreeGrafter"/>
</dbReference>
<dbReference type="InterPro" id="IPR001223">
    <property type="entry name" value="Glyco_hydro18_cat"/>
</dbReference>
<dbReference type="PANTHER" id="PTHR11177">
    <property type="entry name" value="CHITINASE"/>
    <property type="match status" value="1"/>
</dbReference>
<dbReference type="CDD" id="cd02872">
    <property type="entry name" value="GH18_chitolectin_chitotriosidase"/>
    <property type="match status" value="1"/>
</dbReference>
<evidence type="ECO:0000256" key="2">
    <source>
        <dbReference type="ARBA" id="ARBA00022801"/>
    </source>
</evidence>
<dbReference type="GO" id="GO:0005576">
    <property type="term" value="C:extracellular region"/>
    <property type="evidence" value="ECO:0007669"/>
    <property type="project" value="TreeGrafter"/>
</dbReference>
<dbReference type="PANTHER" id="PTHR11177:SF317">
    <property type="entry name" value="CHITINASE 12-RELATED"/>
    <property type="match status" value="1"/>
</dbReference>
<dbReference type="SUPFAM" id="SSF54556">
    <property type="entry name" value="Chitinase insertion domain"/>
    <property type="match status" value="1"/>
</dbReference>
<dbReference type="InterPro" id="IPR029070">
    <property type="entry name" value="Chitinase_insertion_sf"/>
</dbReference>
<evidence type="ECO:0000259" key="8">
    <source>
        <dbReference type="PROSITE" id="PS51910"/>
    </source>
</evidence>
<dbReference type="GO" id="GO:0008061">
    <property type="term" value="F:chitin binding"/>
    <property type="evidence" value="ECO:0007669"/>
    <property type="project" value="InterPro"/>
</dbReference>
<dbReference type="InterPro" id="IPR050314">
    <property type="entry name" value="Glycosyl_Hydrlase_18"/>
</dbReference>
<evidence type="ECO:0000256" key="4">
    <source>
        <dbReference type="ARBA" id="ARBA00023295"/>
    </source>
</evidence>
<keyword evidence="4 5" id="KW-0326">Glycosidase</keyword>
<feature type="domain" description="GH18" evidence="8">
    <location>
        <begin position="44"/>
        <end position="389"/>
    </location>
</feature>
<dbReference type="InterPro" id="IPR011583">
    <property type="entry name" value="Chitinase_II/V-like_cat"/>
</dbReference>
<keyword evidence="10" id="KW-1185">Reference proteome</keyword>
<feature type="region of interest" description="Disordered" evidence="7">
    <location>
        <begin position="1"/>
        <end position="30"/>
    </location>
</feature>
<accession>A0A2T7PLK1</accession>
<dbReference type="EMBL" id="PZQS01000003">
    <property type="protein sequence ID" value="PVD34272.1"/>
    <property type="molecule type" value="Genomic_DNA"/>
</dbReference>
<dbReference type="InterPro" id="IPR017853">
    <property type="entry name" value="GH"/>
</dbReference>
<evidence type="ECO:0000313" key="9">
    <source>
        <dbReference type="EMBL" id="PVD34272.1"/>
    </source>
</evidence>
<evidence type="ECO:0000256" key="3">
    <source>
        <dbReference type="ARBA" id="ARBA00023157"/>
    </source>
</evidence>
<organism evidence="9 10">
    <name type="scientific">Pomacea canaliculata</name>
    <name type="common">Golden apple snail</name>
    <dbReference type="NCBI Taxonomy" id="400727"/>
    <lineage>
        <taxon>Eukaryota</taxon>
        <taxon>Metazoa</taxon>
        <taxon>Spiralia</taxon>
        <taxon>Lophotrochozoa</taxon>
        <taxon>Mollusca</taxon>
        <taxon>Gastropoda</taxon>
        <taxon>Caenogastropoda</taxon>
        <taxon>Architaenioglossa</taxon>
        <taxon>Ampullarioidea</taxon>
        <taxon>Ampullariidae</taxon>
        <taxon>Pomacea</taxon>
    </lineage>
</organism>
<name>A0A2T7PLK1_POMCA</name>
<dbReference type="STRING" id="400727.A0A2T7PLK1"/>
<dbReference type="Gene3D" id="3.10.50.10">
    <property type="match status" value="1"/>
</dbReference>
<dbReference type="FunFam" id="3.10.50.10:FF:000001">
    <property type="entry name" value="Chitinase 3-like 1"/>
    <property type="match status" value="1"/>
</dbReference>
<comment type="similarity">
    <text evidence="6">Belongs to the glycosyl hydrolase 18 family.</text>
</comment>
<keyword evidence="3" id="KW-1015">Disulfide bond</keyword>